<evidence type="ECO:0000259" key="20">
    <source>
        <dbReference type="PROSITE" id="PS51473"/>
    </source>
</evidence>
<evidence type="ECO:0000256" key="8">
    <source>
        <dbReference type="ARBA" id="ARBA00022741"/>
    </source>
</evidence>
<evidence type="ECO:0000259" key="19">
    <source>
        <dbReference type="PROSITE" id="PS50011"/>
    </source>
</evidence>
<evidence type="ECO:0000313" key="22">
    <source>
        <dbReference type="Proteomes" id="UP000324897"/>
    </source>
</evidence>
<name>A0A5J9U8Q3_9POAL</name>
<evidence type="ECO:0000256" key="6">
    <source>
        <dbReference type="ARBA" id="ARBA00022729"/>
    </source>
</evidence>
<evidence type="ECO:0000256" key="2">
    <source>
        <dbReference type="ARBA" id="ARBA00012513"/>
    </source>
</evidence>
<dbReference type="Pfam" id="PF01657">
    <property type="entry name" value="Stress-antifung"/>
    <property type="match status" value="2"/>
</dbReference>
<keyword evidence="13" id="KW-0325">Glycoprotein</keyword>
<keyword evidence="7" id="KW-0677">Repeat</keyword>
<feature type="non-terminal residue" evidence="21">
    <location>
        <position position="1"/>
    </location>
</feature>
<proteinExistence type="predicted"/>
<feature type="transmembrane region" description="Helical" evidence="17">
    <location>
        <begin position="290"/>
        <end position="310"/>
    </location>
</feature>
<keyword evidence="5 17" id="KW-0812">Transmembrane</keyword>
<keyword evidence="12 17" id="KW-0472">Membrane</keyword>
<dbReference type="Pfam" id="PF00069">
    <property type="entry name" value="Pkinase"/>
    <property type="match status" value="1"/>
</dbReference>
<dbReference type="OrthoDB" id="10261027at2759"/>
<evidence type="ECO:0000256" key="15">
    <source>
        <dbReference type="ARBA" id="ARBA00048679"/>
    </source>
</evidence>
<dbReference type="SMART" id="SM00220">
    <property type="entry name" value="S_TKc"/>
    <property type="match status" value="1"/>
</dbReference>
<evidence type="ECO:0000256" key="14">
    <source>
        <dbReference type="ARBA" id="ARBA00047899"/>
    </source>
</evidence>
<feature type="region of interest" description="Disordered" evidence="16">
    <location>
        <begin position="257"/>
        <end position="281"/>
    </location>
</feature>
<keyword evidence="3" id="KW-0723">Serine/threonine-protein kinase</keyword>
<gene>
    <name evidence="21" type="ORF">EJB05_36179</name>
</gene>
<evidence type="ECO:0000256" key="3">
    <source>
        <dbReference type="ARBA" id="ARBA00022527"/>
    </source>
</evidence>
<feature type="signal peptide" evidence="18">
    <location>
        <begin position="1"/>
        <end position="19"/>
    </location>
</feature>
<feature type="chain" id="PRO_5023882263" description="non-specific serine/threonine protein kinase" evidence="18">
    <location>
        <begin position="20"/>
        <end position="622"/>
    </location>
</feature>
<dbReference type="CDD" id="cd23509">
    <property type="entry name" value="Gnk2-like"/>
    <property type="match status" value="2"/>
</dbReference>
<evidence type="ECO:0000256" key="10">
    <source>
        <dbReference type="ARBA" id="ARBA00022840"/>
    </source>
</evidence>
<evidence type="ECO:0000256" key="17">
    <source>
        <dbReference type="SAM" id="Phobius"/>
    </source>
</evidence>
<dbReference type="Gene3D" id="3.30.200.20">
    <property type="entry name" value="Phosphorylase Kinase, domain 1"/>
    <property type="match status" value="1"/>
</dbReference>
<comment type="caution">
    <text evidence="21">The sequence shown here is derived from an EMBL/GenBank/DDBJ whole genome shotgun (WGS) entry which is preliminary data.</text>
</comment>
<keyword evidence="6 18" id="KW-0732">Signal</keyword>
<organism evidence="21 22">
    <name type="scientific">Eragrostis curvula</name>
    <name type="common">weeping love grass</name>
    <dbReference type="NCBI Taxonomy" id="38414"/>
    <lineage>
        <taxon>Eukaryota</taxon>
        <taxon>Viridiplantae</taxon>
        <taxon>Streptophyta</taxon>
        <taxon>Embryophyta</taxon>
        <taxon>Tracheophyta</taxon>
        <taxon>Spermatophyta</taxon>
        <taxon>Magnoliopsida</taxon>
        <taxon>Liliopsida</taxon>
        <taxon>Poales</taxon>
        <taxon>Poaceae</taxon>
        <taxon>PACMAD clade</taxon>
        <taxon>Chloridoideae</taxon>
        <taxon>Eragrostideae</taxon>
        <taxon>Eragrostidinae</taxon>
        <taxon>Eragrostis</taxon>
    </lineage>
</organism>
<comment type="catalytic activity">
    <reaction evidence="15">
        <text>L-seryl-[protein] + ATP = O-phospho-L-seryl-[protein] + ADP + H(+)</text>
        <dbReference type="Rhea" id="RHEA:17989"/>
        <dbReference type="Rhea" id="RHEA-COMP:9863"/>
        <dbReference type="Rhea" id="RHEA-COMP:11604"/>
        <dbReference type="ChEBI" id="CHEBI:15378"/>
        <dbReference type="ChEBI" id="CHEBI:29999"/>
        <dbReference type="ChEBI" id="CHEBI:30616"/>
        <dbReference type="ChEBI" id="CHEBI:83421"/>
        <dbReference type="ChEBI" id="CHEBI:456216"/>
        <dbReference type="EC" id="2.7.11.1"/>
    </reaction>
</comment>
<evidence type="ECO:0000256" key="1">
    <source>
        <dbReference type="ARBA" id="ARBA00004167"/>
    </source>
</evidence>
<dbReference type="InterPro" id="IPR002902">
    <property type="entry name" value="GNK2"/>
</dbReference>
<dbReference type="SUPFAM" id="SSF56112">
    <property type="entry name" value="Protein kinase-like (PK-like)"/>
    <property type="match status" value="1"/>
</dbReference>
<dbReference type="InterPro" id="IPR000719">
    <property type="entry name" value="Prot_kinase_dom"/>
</dbReference>
<dbReference type="Proteomes" id="UP000324897">
    <property type="component" value="Chromosome 7"/>
</dbReference>
<dbReference type="GO" id="GO:0005524">
    <property type="term" value="F:ATP binding"/>
    <property type="evidence" value="ECO:0007669"/>
    <property type="project" value="UniProtKB-KW"/>
</dbReference>
<feature type="compositionally biased region" description="Polar residues" evidence="16">
    <location>
        <begin position="269"/>
        <end position="281"/>
    </location>
</feature>
<dbReference type="EMBL" id="RWGY01000029">
    <property type="protein sequence ID" value="TVU19993.1"/>
    <property type="molecule type" value="Genomic_DNA"/>
</dbReference>
<evidence type="ECO:0000256" key="13">
    <source>
        <dbReference type="ARBA" id="ARBA00023180"/>
    </source>
</evidence>
<dbReference type="InterPro" id="IPR008271">
    <property type="entry name" value="Ser/Thr_kinase_AS"/>
</dbReference>
<dbReference type="PROSITE" id="PS51473">
    <property type="entry name" value="GNK2"/>
    <property type="match status" value="2"/>
</dbReference>
<protein>
    <recommendedName>
        <fullName evidence="2">non-specific serine/threonine protein kinase</fullName>
        <ecNumber evidence="2">2.7.11.1</ecNumber>
    </recommendedName>
</protein>
<dbReference type="FunFam" id="3.30.200.20:FF:000142">
    <property type="entry name" value="Cysteine-rich receptor-like protein kinase 10"/>
    <property type="match status" value="1"/>
</dbReference>
<keyword evidence="8" id="KW-0547">Nucleotide-binding</keyword>
<dbReference type="Gramene" id="TVU19993">
    <property type="protein sequence ID" value="TVU19993"/>
    <property type="gene ID" value="EJB05_36179"/>
</dbReference>
<dbReference type="EC" id="2.7.11.1" evidence="2"/>
<feature type="domain" description="Protein kinase" evidence="19">
    <location>
        <begin position="348"/>
        <end position="622"/>
    </location>
</feature>
<keyword evidence="4" id="KW-0808">Transferase</keyword>
<keyword evidence="22" id="KW-1185">Reference proteome</keyword>
<evidence type="ECO:0000256" key="9">
    <source>
        <dbReference type="ARBA" id="ARBA00022777"/>
    </source>
</evidence>
<feature type="domain" description="Gnk2-homologous" evidence="20">
    <location>
        <begin position="135"/>
        <end position="241"/>
    </location>
</feature>
<feature type="domain" description="Gnk2-homologous" evidence="20">
    <location>
        <begin position="25"/>
        <end position="129"/>
    </location>
</feature>
<evidence type="ECO:0000256" key="16">
    <source>
        <dbReference type="SAM" id="MobiDB-lite"/>
    </source>
</evidence>
<evidence type="ECO:0000256" key="11">
    <source>
        <dbReference type="ARBA" id="ARBA00022989"/>
    </source>
</evidence>
<dbReference type="PANTHER" id="PTHR27002:SF1050">
    <property type="entry name" value="CYSTEINE-RICH RECEPTOR-LIKE PROTEIN KINASE 5"/>
    <property type="match status" value="1"/>
</dbReference>
<evidence type="ECO:0000313" key="21">
    <source>
        <dbReference type="EMBL" id="TVU19993.1"/>
    </source>
</evidence>
<keyword evidence="9" id="KW-0418">Kinase</keyword>
<dbReference type="Gene3D" id="1.10.510.10">
    <property type="entry name" value="Transferase(Phosphotransferase) domain 1"/>
    <property type="match status" value="2"/>
</dbReference>
<evidence type="ECO:0000256" key="12">
    <source>
        <dbReference type="ARBA" id="ARBA00023136"/>
    </source>
</evidence>
<keyword evidence="11 17" id="KW-1133">Transmembrane helix</keyword>
<dbReference type="GO" id="GO:0004674">
    <property type="term" value="F:protein serine/threonine kinase activity"/>
    <property type="evidence" value="ECO:0007669"/>
    <property type="project" value="UniProtKB-KW"/>
</dbReference>
<accession>A0A5J9U8Q3</accession>
<reference evidence="21 22" key="1">
    <citation type="journal article" date="2019" name="Sci. Rep.">
        <title>A high-quality genome of Eragrostis curvula grass provides insights into Poaceae evolution and supports new strategies to enhance forage quality.</title>
        <authorList>
            <person name="Carballo J."/>
            <person name="Santos B.A.C.M."/>
            <person name="Zappacosta D."/>
            <person name="Garbus I."/>
            <person name="Selva J.P."/>
            <person name="Gallo C.A."/>
            <person name="Diaz A."/>
            <person name="Albertini E."/>
            <person name="Caccamo M."/>
            <person name="Echenique V."/>
        </authorList>
    </citation>
    <scope>NUCLEOTIDE SEQUENCE [LARGE SCALE GENOMIC DNA]</scope>
    <source>
        <strain evidence="22">cv. Victoria</strain>
        <tissue evidence="21">Leaf</tissue>
    </source>
</reference>
<dbReference type="GO" id="GO:0005886">
    <property type="term" value="C:plasma membrane"/>
    <property type="evidence" value="ECO:0007669"/>
    <property type="project" value="TreeGrafter"/>
</dbReference>
<evidence type="ECO:0000256" key="7">
    <source>
        <dbReference type="ARBA" id="ARBA00022737"/>
    </source>
</evidence>
<dbReference type="PROSITE" id="PS00108">
    <property type="entry name" value="PROTEIN_KINASE_ST"/>
    <property type="match status" value="1"/>
</dbReference>
<evidence type="ECO:0000256" key="5">
    <source>
        <dbReference type="ARBA" id="ARBA00022692"/>
    </source>
</evidence>
<evidence type="ECO:0000256" key="4">
    <source>
        <dbReference type="ARBA" id="ARBA00022679"/>
    </source>
</evidence>
<dbReference type="FunFam" id="1.10.510.10:FF:001023">
    <property type="entry name" value="Os07g0541700 protein"/>
    <property type="match status" value="1"/>
</dbReference>
<dbReference type="InterPro" id="IPR038408">
    <property type="entry name" value="GNK2_sf"/>
</dbReference>
<dbReference type="InterPro" id="IPR011009">
    <property type="entry name" value="Kinase-like_dom_sf"/>
</dbReference>
<comment type="catalytic activity">
    <reaction evidence="14">
        <text>L-threonyl-[protein] + ATP = O-phospho-L-threonyl-[protein] + ADP + H(+)</text>
        <dbReference type="Rhea" id="RHEA:46608"/>
        <dbReference type="Rhea" id="RHEA-COMP:11060"/>
        <dbReference type="Rhea" id="RHEA-COMP:11605"/>
        <dbReference type="ChEBI" id="CHEBI:15378"/>
        <dbReference type="ChEBI" id="CHEBI:30013"/>
        <dbReference type="ChEBI" id="CHEBI:30616"/>
        <dbReference type="ChEBI" id="CHEBI:61977"/>
        <dbReference type="ChEBI" id="CHEBI:456216"/>
        <dbReference type="EC" id="2.7.11.1"/>
    </reaction>
</comment>
<dbReference type="Gene3D" id="3.30.430.20">
    <property type="entry name" value="Gnk2 domain, C-X8-C-X2-C motif"/>
    <property type="match status" value="2"/>
</dbReference>
<evidence type="ECO:0000256" key="18">
    <source>
        <dbReference type="SAM" id="SignalP"/>
    </source>
</evidence>
<dbReference type="AlphaFoldDB" id="A0A5J9U8Q3"/>
<keyword evidence="10" id="KW-0067">ATP-binding</keyword>
<dbReference type="PANTHER" id="PTHR27002">
    <property type="entry name" value="RECEPTOR-LIKE SERINE/THREONINE-PROTEIN KINASE SD1-8"/>
    <property type="match status" value="1"/>
</dbReference>
<comment type="subcellular location">
    <subcellularLocation>
        <location evidence="1">Membrane</location>
        <topology evidence="1">Single-pass membrane protein</topology>
    </subcellularLocation>
</comment>
<sequence>MRRLVPLLLLFSSTSLLTATSEYVEPIHFQCVSNTNYTRGGAFQANLDAVLSSLPSAAASSLGFAKNATGAAAPDKAYGLAQCRRDITASLCSKCVEKMARKLRSECLGLTSAIAVSGTCLLRHSNVSFFGEGESSFLGYNHGAAGVAQPELFATRLDALMNNLTRMAAYGNPRLFAVGATDHTALSKIYGMAQCTGDLSPDDCYKCLNRGVYYITTYWDREKGGQSVLWSCYLRFESAIFYNLHAAEAIMSTGMAPVPAPGDGRSPNHGEQTGQDSATGAGSNLTPRTALLVSVPVAVTLLLLLFVAVYTCKKNRKLHKHGYEDEEMGGFESLRYDLSTLQAATENFSEKNKLGQGGFGPVYKGTLQNGQNIAVKRLSTESKQGQAEMKNEVVLVAKLQHKNLVRLLGYCTEQNERLLVYEFLSNKSLDKILYGPAKQQEISWAQRYRIIEGVGRGLMYLHEDSRLKIIHRDLKPGNILLDADMNPKISDFGLAKLFNIDSSIMLLVNWLNGELTLVMHGGYGQVWRHWHQGSMLQLVDGCPADEHEKQEILRCIHIGLLCVQDDAQLRPRMAAVVHMLKSRPMTLASPAEPVFEVPGERPRLSSLEPSINEASITHLEPR</sequence>
<feature type="region of interest" description="Disordered" evidence="16">
    <location>
        <begin position="599"/>
        <end position="622"/>
    </location>
</feature>
<dbReference type="PROSITE" id="PS50011">
    <property type="entry name" value="PROTEIN_KINASE_DOM"/>
    <property type="match status" value="1"/>
</dbReference>